<reference evidence="8 9" key="1">
    <citation type="submission" date="2020-01" db="EMBL/GenBank/DDBJ databases">
        <title>Genome analysis of Anaerocolumna sp. CBA3638.</title>
        <authorList>
            <person name="Kim J."/>
            <person name="Roh S.W."/>
        </authorList>
    </citation>
    <scope>NUCLEOTIDE SEQUENCE [LARGE SCALE GENOMIC DNA]</scope>
    <source>
        <strain evidence="8 9">CBA3638</strain>
    </source>
</reference>
<feature type="transmembrane region" description="Helical" evidence="5">
    <location>
        <begin position="244"/>
        <end position="267"/>
    </location>
</feature>
<dbReference type="SUPFAM" id="SSF58104">
    <property type="entry name" value="Methyl-accepting chemotaxis protein (MCP) signaling domain"/>
    <property type="match status" value="1"/>
</dbReference>
<dbReference type="PROSITE" id="PS50885">
    <property type="entry name" value="HAMP"/>
    <property type="match status" value="1"/>
</dbReference>
<protein>
    <recommendedName>
        <fullName evidence="10">Methyl-accepting chemotaxis protein</fullName>
    </recommendedName>
</protein>
<evidence type="ECO:0000256" key="1">
    <source>
        <dbReference type="ARBA" id="ARBA00023224"/>
    </source>
</evidence>
<dbReference type="Gene3D" id="6.10.340.10">
    <property type="match status" value="1"/>
</dbReference>
<feature type="domain" description="Methyl-accepting transducer" evidence="6">
    <location>
        <begin position="336"/>
        <end position="572"/>
    </location>
</feature>
<sequence length="622" mass="67195">MLMSDINAKSQKLAGDNTIRSYYNGDYKDSSGKESDSYSSINRNILSEKTSDSNLNLISVLAPKGKGLSTNGIIGQEAYGKFIETKEGKKILNASNTAGVWTGYHNYIDDYLNIGINTYGIALSRQIINNKMETIGILVMDIALPAIKTPLKTIDLPKGSQYAFITADGREIISEGDNTKAIFYGQDFYNKAVKAAENTGLQYTNYQGKANLFIYSKVGDTGSMLCTLIPKSVIIKQADGIKTVTVIVVILAIIIAFLVGVILASGIGSTIHNINSVVKKAEEGDLTVTARTKRKDEFSLLAKHITGMLSGMKLLVSRTANATYSISESAESVAAATSRLIESARSITQVVENIEAGIEQQAEDAQNCLKIMGNLDEKINYVNISVSQISKSAGSTKNIVKDGIITMDELRNKSKATFRISKEVIENIEQLGSESAAIGSIILTINEIAEQTNLLALNASIEAARAGDAGRGFAVVADEIRKLAEATVLASDRINKIIGNIEERTKITVKAASEAEEIVNSQESVLLNTSQVFDNITKHVESLTRNIDEITNRVKDIEETKVDTLNAITNISSVLEETASASVEVQSAADSQLAATEHLNHTVGRLRENSKELQNAISSFKL</sequence>
<evidence type="ECO:0000256" key="4">
    <source>
        <dbReference type="SAM" id="Coils"/>
    </source>
</evidence>
<evidence type="ECO:0000256" key="2">
    <source>
        <dbReference type="ARBA" id="ARBA00029447"/>
    </source>
</evidence>
<dbReference type="Gene3D" id="1.10.287.950">
    <property type="entry name" value="Methyl-accepting chemotaxis protein"/>
    <property type="match status" value="1"/>
</dbReference>
<keyword evidence="1 3" id="KW-0807">Transducer</keyword>
<dbReference type="Pfam" id="PF00015">
    <property type="entry name" value="MCPsignal"/>
    <property type="match status" value="1"/>
</dbReference>
<dbReference type="SMART" id="SM00283">
    <property type="entry name" value="MA"/>
    <property type="match status" value="1"/>
</dbReference>
<dbReference type="PROSITE" id="PS50111">
    <property type="entry name" value="CHEMOTAXIS_TRANSDUC_2"/>
    <property type="match status" value="1"/>
</dbReference>
<dbReference type="InterPro" id="IPR003660">
    <property type="entry name" value="HAMP_dom"/>
</dbReference>
<evidence type="ECO:0000259" key="6">
    <source>
        <dbReference type="PROSITE" id="PS50111"/>
    </source>
</evidence>
<feature type="domain" description="HAMP" evidence="7">
    <location>
        <begin position="265"/>
        <end position="317"/>
    </location>
</feature>
<organism evidence="8 9">
    <name type="scientific">Anaerocolumna sedimenticola</name>
    <dbReference type="NCBI Taxonomy" id="2696063"/>
    <lineage>
        <taxon>Bacteria</taxon>
        <taxon>Bacillati</taxon>
        <taxon>Bacillota</taxon>
        <taxon>Clostridia</taxon>
        <taxon>Lachnospirales</taxon>
        <taxon>Lachnospiraceae</taxon>
        <taxon>Anaerocolumna</taxon>
    </lineage>
</organism>
<evidence type="ECO:0008006" key="10">
    <source>
        <dbReference type="Google" id="ProtNLM"/>
    </source>
</evidence>
<proteinExistence type="inferred from homology"/>
<dbReference type="InterPro" id="IPR004089">
    <property type="entry name" value="MCPsignal_dom"/>
</dbReference>
<feature type="coiled-coil region" evidence="4">
    <location>
        <begin position="533"/>
        <end position="560"/>
    </location>
</feature>
<dbReference type="PANTHER" id="PTHR32089:SF112">
    <property type="entry name" value="LYSOZYME-LIKE PROTEIN-RELATED"/>
    <property type="match status" value="1"/>
</dbReference>
<keyword evidence="4" id="KW-0175">Coiled coil</keyword>
<accession>A0A6P1TL62</accession>
<evidence type="ECO:0000313" key="9">
    <source>
        <dbReference type="Proteomes" id="UP000464314"/>
    </source>
</evidence>
<dbReference type="AlphaFoldDB" id="A0A6P1TL62"/>
<dbReference type="GO" id="GO:0016020">
    <property type="term" value="C:membrane"/>
    <property type="evidence" value="ECO:0007669"/>
    <property type="project" value="InterPro"/>
</dbReference>
<dbReference type="Gene3D" id="3.30.450.20">
    <property type="entry name" value="PAS domain"/>
    <property type="match status" value="2"/>
</dbReference>
<dbReference type="EMBL" id="CP048000">
    <property type="protein sequence ID" value="QHQ60862.1"/>
    <property type="molecule type" value="Genomic_DNA"/>
</dbReference>
<name>A0A6P1TL62_9FIRM</name>
<dbReference type="PANTHER" id="PTHR32089">
    <property type="entry name" value="METHYL-ACCEPTING CHEMOTAXIS PROTEIN MCPB"/>
    <property type="match status" value="1"/>
</dbReference>
<keyword evidence="5" id="KW-0812">Transmembrane</keyword>
<evidence type="ECO:0000256" key="3">
    <source>
        <dbReference type="PROSITE-ProRule" id="PRU00284"/>
    </source>
</evidence>
<evidence type="ECO:0000256" key="5">
    <source>
        <dbReference type="SAM" id="Phobius"/>
    </source>
</evidence>
<keyword evidence="5" id="KW-1133">Transmembrane helix</keyword>
<comment type="similarity">
    <text evidence="2">Belongs to the methyl-accepting chemotaxis (MCP) protein family.</text>
</comment>
<evidence type="ECO:0000259" key="7">
    <source>
        <dbReference type="PROSITE" id="PS50885"/>
    </source>
</evidence>
<keyword evidence="5" id="KW-0472">Membrane</keyword>
<evidence type="ECO:0000313" key="8">
    <source>
        <dbReference type="EMBL" id="QHQ60862.1"/>
    </source>
</evidence>
<gene>
    <name evidence="8" type="ORF">Ana3638_08855</name>
</gene>
<keyword evidence="9" id="KW-1185">Reference proteome</keyword>
<dbReference type="KEGG" id="anr:Ana3638_08855"/>
<dbReference type="Proteomes" id="UP000464314">
    <property type="component" value="Chromosome"/>
</dbReference>
<dbReference type="CDD" id="cd06225">
    <property type="entry name" value="HAMP"/>
    <property type="match status" value="1"/>
</dbReference>
<dbReference type="GO" id="GO:0007165">
    <property type="term" value="P:signal transduction"/>
    <property type="evidence" value="ECO:0007669"/>
    <property type="project" value="UniProtKB-KW"/>
</dbReference>